<sequence length="708" mass="82229">MLAFHTKVGLDMKSLDIADLLIPGYTLLSEEVRADFEKSPAGKLFVNTTDKISQSLSAFQESISWWHYLVSDIENKGKLKQQEIELEKAQLLQRIEREEDYKKLTTAIILELLPEVFPDIAFLSQEEQKRLAQSQFSQELLSLVKLDRKIYKAHEQFFFTEAWHKITRLDLLEKKLHSLNQKKTALIQHWLEQFEQLDEVRLLRESIAYEKERQRLEEIANQFAIVEERMNALAQFFIWLNEDQNVIAELTQQYLYSLHTDSVDFSSIEEKVLTIIIFNHLQQVTNASFDYVNLHYFNLEQARLLANTVLRSFNFSKNLQLQDWFTNYQRGLEKKLQNNLLLINQKQWMSTTSSQEELLGSLSSLFWQSKTVEKTKEFLNKLADAHAFIQATGFSTQNESSFLAILDIYNYGRTAEQIAETRRIISSLLNPFLSLYREYRDIAFYEKSGYRKILRTVMPLLVVAAFVTLVAALLAPLAIPELAFTIILIPTLFLGMVLATKYVEIKDKVYKILREVYYGSPFQIPEFQVNARMVAVFGTEEKAQVVRDFYVQELQVCDETEAFYQASGESGILRQEELENRKENLIRRHSLCLEWYDIHSNVNLGYEKVPQLVLNRLTETGGREYEALKLALQQEFPIIQRHINLVVQKLTTSLNADSDKENAPTMETADSVGDAKNHSPLFFKPIQTLTHRNQAQKIDAIATMVKTC</sequence>
<accession>A0ABX2Y241</accession>
<gene>
    <name evidence="3" type="ORF">A8135_12145</name>
</gene>
<comment type="caution">
    <text evidence="3">The sequence shown here is derived from an EMBL/GenBank/DDBJ whole genome shotgun (WGS) entry which is preliminary data.</text>
</comment>
<organism evidence="3 4">
    <name type="scientific">Legionella jamestowniensis</name>
    <dbReference type="NCBI Taxonomy" id="455"/>
    <lineage>
        <taxon>Bacteria</taxon>
        <taxon>Pseudomonadati</taxon>
        <taxon>Pseudomonadota</taxon>
        <taxon>Gammaproteobacteria</taxon>
        <taxon>Legionellales</taxon>
        <taxon>Legionellaceae</taxon>
        <taxon>Legionella</taxon>
    </lineage>
</organism>
<name>A0ABX2Y241_9GAMM</name>
<protein>
    <submittedName>
        <fullName evidence="3">Uncharacterized protein</fullName>
    </submittedName>
</protein>
<keyword evidence="2" id="KW-0812">Transmembrane</keyword>
<evidence type="ECO:0000256" key="1">
    <source>
        <dbReference type="SAM" id="Coils"/>
    </source>
</evidence>
<feature type="transmembrane region" description="Helical" evidence="2">
    <location>
        <begin position="457"/>
        <end position="476"/>
    </location>
</feature>
<keyword evidence="2" id="KW-0472">Membrane</keyword>
<keyword evidence="2" id="KW-1133">Transmembrane helix</keyword>
<evidence type="ECO:0000256" key="2">
    <source>
        <dbReference type="SAM" id="Phobius"/>
    </source>
</evidence>
<dbReference type="Proteomes" id="UP000093336">
    <property type="component" value="Unassembled WGS sequence"/>
</dbReference>
<keyword evidence="1" id="KW-0175">Coiled coil</keyword>
<keyword evidence="4" id="KW-1185">Reference proteome</keyword>
<reference evidence="3 4" key="1">
    <citation type="submission" date="2016-05" db="EMBL/GenBank/DDBJ databases">
        <authorList>
            <person name="Prochazka B."/>
            <person name="Indra A."/>
            <person name="Hasenberger P."/>
            <person name="Blaschitz M."/>
            <person name="Wagner L."/>
            <person name="Wewalka G."/>
            <person name="Sorschag S."/>
            <person name="Schmid D."/>
            <person name="Ruppitsch W."/>
        </authorList>
    </citation>
    <scope>NUCLEOTIDE SEQUENCE [LARGE SCALE GENOMIC DNA]</scope>
    <source>
        <strain evidence="3 4">974010_12</strain>
    </source>
</reference>
<feature type="transmembrane region" description="Helical" evidence="2">
    <location>
        <begin position="482"/>
        <end position="503"/>
    </location>
</feature>
<evidence type="ECO:0000313" key="4">
    <source>
        <dbReference type="Proteomes" id="UP000093336"/>
    </source>
</evidence>
<evidence type="ECO:0000313" key="3">
    <source>
        <dbReference type="EMBL" id="OCH98300.1"/>
    </source>
</evidence>
<proteinExistence type="predicted"/>
<dbReference type="EMBL" id="LYOZ01000016">
    <property type="protein sequence ID" value="OCH98300.1"/>
    <property type="molecule type" value="Genomic_DNA"/>
</dbReference>
<feature type="coiled-coil region" evidence="1">
    <location>
        <begin position="169"/>
        <end position="229"/>
    </location>
</feature>